<feature type="region of interest" description="Disordered" evidence="1">
    <location>
        <begin position="36"/>
        <end position="69"/>
    </location>
</feature>
<dbReference type="EMBL" id="SNZP01000001">
    <property type="protein sequence ID" value="TDR82678.1"/>
    <property type="molecule type" value="Genomic_DNA"/>
</dbReference>
<dbReference type="AlphaFoldDB" id="A0A4R7BCK0"/>
<evidence type="ECO:0000313" key="3">
    <source>
        <dbReference type="Proteomes" id="UP000295611"/>
    </source>
</evidence>
<proteinExistence type="predicted"/>
<gene>
    <name evidence="2" type="ORF">DFP86_10167</name>
</gene>
<name>A0A4R7BCK0_9NEIS</name>
<keyword evidence="3" id="KW-1185">Reference proteome</keyword>
<accession>A0A4R7BCK0</accession>
<feature type="compositionally biased region" description="Polar residues" evidence="1">
    <location>
        <begin position="55"/>
        <end position="69"/>
    </location>
</feature>
<evidence type="ECO:0000313" key="2">
    <source>
        <dbReference type="EMBL" id="TDR82678.1"/>
    </source>
</evidence>
<evidence type="ECO:0000256" key="1">
    <source>
        <dbReference type="SAM" id="MobiDB-lite"/>
    </source>
</evidence>
<reference evidence="2 3" key="1">
    <citation type="submission" date="2019-03" db="EMBL/GenBank/DDBJ databases">
        <title>Genomic Encyclopedia of Type Strains, Phase III (KMG-III): the genomes of soil and plant-associated and newly described type strains.</title>
        <authorList>
            <person name="Whitman W."/>
        </authorList>
    </citation>
    <scope>NUCLEOTIDE SEQUENCE [LARGE SCALE GENOMIC DNA]</scope>
    <source>
        <strain evidence="2 3">CECT 8976</strain>
    </source>
</reference>
<organism evidence="2 3">
    <name type="scientific">Paludibacterium purpuratum</name>
    <dbReference type="NCBI Taxonomy" id="1144873"/>
    <lineage>
        <taxon>Bacteria</taxon>
        <taxon>Pseudomonadati</taxon>
        <taxon>Pseudomonadota</taxon>
        <taxon>Betaproteobacteria</taxon>
        <taxon>Neisseriales</taxon>
        <taxon>Chromobacteriaceae</taxon>
        <taxon>Paludibacterium</taxon>
    </lineage>
</organism>
<sequence>MTTKPAVDLTNASNEDLKQIHNAVLQQLTTRAMNPATLADGYDRHGSGHSRSGGNPTIQQQVTNVARGG</sequence>
<protein>
    <submittedName>
        <fullName evidence="2">Uncharacterized protein</fullName>
    </submittedName>
</protein>
<comment type="caution">
    <text evidence="2">The sequence shown here is derived from an EMBL/GenBank/DDBJ whole genome shotgun (WGS) entry which is preliminary data.</text>
</comment>
<dbReference type="Proteomes" id="UP000295611">
    <property type="component" value="Unassembled WGS sequence"/>
</dbReference>
<dbReference type="RefSeq" id="WP_133678010.1">
    <property type="nucleotide sequence ID" value="NZ_SNZP01000001.1"/>
</dbReference>